<keyword evidence="3" id="KW-1185">Reference proteome</keyword>
<proteinExistence type="predicted"/>
<dbReference type="Proteomes" id="UP000032047">
    <property type="component" value="Unassembled WGS sequence"/>
</dbReference>
<dbReference type="PATRIC" id="fig|265546.4.peg.1014"/>
<dbReference type="InterPro" id="IPR021027">
    <property type="entry name" value="Transposase_put_HTH"/>
</dbReference>
<protein>
    <submittedName>
        <fullName evidence="2">Helix-turn-helix domain protein</fullName>
    </submittedName>
</protein>
<feature type="domain" description="Transposase putative helix-turn-helix" evidence="1">
    <location>
        <begin position="1"/>
        <end position="46"/>
    </location>
</feature>
<evidence type="ECO:0000313" key="2">
    <source>
        <dbReference type="EMBL" id="KIP21789.1"/>
    </source>
</evidence>
<dbReference type="EMBL" id="JXTG01000003">
    <property type="protein sequence ID" value="KIP21789.1"/>
    <property type="molecule type" value="Genomic_DNA"/>
</dbReference>
<dbReference type="Pfam" id="PF12323">
    <property type="entry name" value="HTH_OrfB_IS605"/>
    <property type="match status" value="1"/>
</dbReference>
<sequence>MIRTYKVMPLPSNKQKMKLFQCAGVARWAYNFALAQQQKHNKQGGKFLKDGEARKRLTKLKQTKALGWM</sequence>
<accession>A0A0D0HNQ5</accession>
<dbReference type="AlphaFoldDB" id="A0A0D0HNQ5"/>
<gene>
    <name evidence="2" type="ORF">JV16_00989</name>
</gene>
<reference evidence="2 3" key="1">
    <citation type="submission" date="2015-01" db="EMBL/GenBank/DDBJ databases">
        <title>Genome sequence of Anoxybacillus ayderensis strain AB04.</title>
        <authorList>
            <person name="Belduz A.O."/>
            <person name="Canakci S."/>
            <person name="Chan K.-G."/>
            <person name="Kahar U.M."/>
            <person name="Yaakob A.S."/>
            <person name="Chan C.S."/>
            <person name="Goh K.M."/>
        </authorList>
    </citation>
    <scope>NUCLEOTIDE SEQUENCE [LARGE SCALE GENOMIC DNA]</scope>
    <source>
        <strain evidence="2 3">AB04</strain>
    </source>
</reference>
<dbReference type="RefSeq" id="WP_244463789.1">
    <property type="nucleotide sequence ID" value="NZ_JXTG01000003.1"/>
</dbReference>
<evidence type="ECO:0000259" key="1">
    <source>
        <dbReference type="Pfam" id="PF12323"/>
    </source>
</evidence>
<name>A0A0D0HNQ5_9BACL</name>
<organism evidence="2 3">
    <name type="scientific">Anoxybacillus ayderensis</name>
    <dbReference type="NCBI Taxonomy" id="265546"/>
    <lineage>
        <taxon>Bacteria</taxon>
        <taxon>Bacillati</taxon>
        <taxon>Bacillota</taxon>
        <taxon>Bacilli</taxon>
        <taxon>Bacillales</taxon>
        <taxon>Anoxybacillaceae</taxon>
        <taxon>Anoxybacillus</taxon>
    </lineage>
</organism>
<evidence type="ECO:0000313" key="3">
    <source>
        <dbReference type="Proteomes" id="UP000032047"/>
    </source>
</evidence>
<comment type="caution">
    <text evidence="2">The sequence shown here is derived from an EMBL/GenBank/DDBJ whole genome shotgun (WGS) entry which is preliminary data.</text>
</comment>